<dbReference type="EMBL" id="KE346373">
    <property type="protein sequence ID" value="KJE97160.1"/>
    <property type="molecule type" value="Genomic_DNA"/>
</dbReference>
<evidence type="ECO:0000256" key="3">
    <source>
        <dbReference type="SAM" id="MobiDB-lite"/>
    </source>
</evidence>
<dbReference type="SUPFAM" id="SSF54197">
    <property type="entry name" value="HIT-like"/>
    <property type="match status" value="1"/>
</dbReference>
<name>A0A0D2WW57_CAPO3</name>
<sequence length="236" mass="25614">MGASSSTESSSLLPSNPPQIASAVDTTRRACVFCDIARGELPHADNPAATVDAGSMKQRAGLADLNRIVYRDDTVAVFHDRHPKASLHLLVVPVAHVRNTDSLRQSAAHYALVQRMLEQGQRCVEDQVRKTITAQVARHRAQASGGTGEALSIDVDSQVAECVRQARYGFHVPPFTSVSHLHLHCLVPPFRNGIFCGLGSLEVKYRDDLPWFEAVATTLARLQPPNTAVPVVPSQL</sequence>
<feature type="region of interest" description="Disordered" evidence="3">
    <location>
        <begin position="1"/>
        <end position="20"/>
    </location>
</feature>
<keyword evidence="5" id="KW-1185">Reference proteome</keyword>
<reference evidence="5" key="1">
    <citation type="submission" date="2011-02" db="EMBL/GenBank/DDBJ databases">
        <title>The Genome Sequence of Capsaspora owczarzaki ATCC 30864.</title>
        <authorList>
            <person name="Russ C."/>
            <person name="Cuomo C."/>
            <person name="Burger G."/>
            <person name="Gray M.W."/>
            <person name="Holland P.W.H."/>
            <person name="King N."/>
            <person name="Lang F.B.F."/>
            <person name="Roger A.J."/>
            <person name="Ruiz-Trillo I."/>
            <person name="Young S.K."/>
            <person name="Zeng Q."/>
            <person name="Gargeya S."/>
            <person name="Alvarado L."/>
            <person name="Berlin A."/>
            <person name="Chapman S.B."/>
            <person name="Chen Z."/>
            <person name="Freedman E."/>
            <person name="Gellesch M."/>
            <person name="Goldberg J."/>
            <person name="Griggs A."/>
            <person name="Gujja S."/>
            <person name="Heilman E."/>
            <person name="Heiman D."/>
            <person name="Howarth C."/>
            <person name="Mehta T."/>
            <person name="Neiman D."/>
            <person name="Pearson M."/>
            <person name="Roberts A."/>
            <person name="Saif S."/>
            <person name="Shea T."/>
            <person name="Shenoy N."/>
            <person name="Sisk P."/>
            <person name="Stolte C."/>
            <person name="Sykes S."/>
            <person name="White J."/>
            <person name="Yandava C."/>
            <person name="Haas B."/>
            <person name="Nusbaum C."/>
            <person name="Birren B."/>
        </authorList>
    </citation>
    <scope>NUCLEOTIDE SEQUENCE</scope>
    <source>
        <strain evidence="5">ATCC 30864</strain>
    </source>
</reference>
<dbReference type="OrthoDB" id="1915375at2759"/>
<accession>A0A0D2WW57</accession>
<gene>
    <name evidence="4" type="ORF">CAOG_007615</name>
</gene>
<feature type="compositionally biased region" description="Low complexity" evidence="3">
    <location>
        <begin position="1"/>
        <end position="14"/>
    </location>
</feature>
<dbReference type="PANTHER" id="PTHR12486">
    <property type="entry name" value="APRATAXIN-RELATED"/>
    <property type="match status" value="1"/>
</dbReference>
<evidence type="ECO:0000256" key="2">
    <source>
        <dbReference type="ARBA" id="ARBA00022801"/>
    </source>
</evidence>
<evidence type="ECO:0000313" key="5">
    <source>
        <dbReference type="Proteomes" id="UP000008743"/>
    </source>
</evidence>
<dbReference type="PANTHER" id="PTHR12486:SF5">
    <property type="entry name" value="ADENOSINE 5'-MONOPHOSPHORAMIDASE HINT3"/>
    <property type="match status" value="1"/>
</dbReference>
<dbReference type="GO" id="GO:0016787">
    <property type="term" value="F:hydrolase activity"/>
    <property type="evidence" value="ECO:0007669"/>
    <property type="project" value="UniProtKB-KW"/>
</dbReference>
<keyword evidence="2" id="KW-0378">Hydrolase</keyword>
<keyword evidence="1" id="KW-0547">Nucleotide-binding</keyword>
<proteinExistence type="predicted"/>
<dbReference type="PhylomeDB" id="A0A0D2WW57"/>
<dbReference type="InterPro" id="IPR036265">
    <property type="entry name" value="HIT-like_sf"/>
</dbReference>
<dbReference type="AlphaFoldDB" id="A0A0D2WW57"/>
<dbReference type="Gene3D" id="3.30.428.10">
    <property type="entry name" value="HIT-like"/>
    <property type="match status" value="1"/>
</dbReference>
<evidence type="ECO:0000256" key="1">
    <source>
        <dbReference type="ARBA" id="ARBA00022741"/>
    </source>
</evidence>
<protein>
    <recommendedName>
        <fullName evidence="6">HIT domain-containing protein</fullName>
    </recommendedName>
</protein>
<evidence type="ECO:0000313" key="4">
    <source>
        <dbReference type="EMBL" id="KJE97160.1"/>
    </source>
</evidence>
<organism evidence="4 5">
    <name type="scientific">Capsaspora owczarzaki (strain ATCC 30864)</name>
    <dbReference type="NCBI Taxonomy" id="595528"/>
    <lineage>
        <taxon>Eukaryota</taxon>
        <taxon>Filasterea</taxon>
        <taxon>Capsaspora</taxon>
    </lineage>
</organism>
<dbReference type="InParanoid" id="A0A0D2WW57"/>
<evidence type="ECO:0008006" key="6">
    <source>
        <dbReference type="Google" id="ProtNLM"/>
    </source>
</evidence>
<dbReference type="STRING" id="595528.A0A0D2WW57"/>
<dbReference type="GO" id="GO:0000166">
    <property type="term" value="F:nucleotide binding"/>
    <property type="evidence" value="ECO:0007669"/>
    <property type="project" value="UniProtKB-KW"/>
</dbReference>
<dbReference type="Proteomes" id="UP000008743">
    <property type="component" value="Unassembled WGS sequence"/>
</dbReference>
<dbReference type="Pfam" id="PF11969">
    <property type="entry name" value="DcpS_C"/>
    <property type="match status" value="2"/>
</dbReference>